<dbReference type="InterPro" id="IPR019734">
    <property type="entry name" value="TPR_rpt"/>
</dbReference>
<dbReference type="EMBL" id="JADIKC010000004">
    <property type="protein sequence ID" value="MBM7121549.1"/>
    <property type="molecule type" value="Genomic_DNA"/>
</dbReference>
<keyword evidence="2" id="KW-0802">TPR repeat</keyword>
<sequence length="609" mass="68626">MTSVQTTQIAAALQAGDPGRAEQLSRAALEQSPQDENLLFLLAISLHFQQRPQEALPVYAQLTRLQPGSSEYWNNYATALAGAGELDAAQQAYARAVELNPGNVLAIAQLGSTLMRKRDYLASRELLLDAVQKHPESLRLRVDAARACCCSQDFEGASDLLRYWRRSVPLNDDPLQLELAQVLIQNNEIPDATELLEDMLYRSPGHPEVRLQLAHIYERRNRLNDAAAMLPAVMQAGSGSSVGQRNKAVHIQATLAMRAKEPAVARDLLVQAGPESDADYNHYFQLASAFDKLGDRQATMDALRVAHELETVERRYDSPEFFAPDAPAMPIKAPRVTAEQFAHWPQYIAPEMQDSPIFVVGFPRSGTTLLEQMLDAHPSLQSMDENPFFNRLSGILGQHDQRILDDLSVLRQYDCDELRKRYNTMVDERIKRDWNTRLVDKNPLNMLWLPIMVRLFPASKFILAVRHPCDVILSCYMQSFRSSALAAAGSTLERLAHAYVQVMQSWLSDVDVLQPSVLVSRYEDLVDDPARQAARIAQFLELEDASPMLQFDRHARSKAYIGTPSYAQVIEPVNRKAVGRWHKYRSEMEPLLPILEPMLRHWGYDASGT</sequence>
<proteinExistence type="predicted"/>
<evidence type="ECO:0000313" key="4">
    <source>
        <dbReference type="Proteomes" id="UP001430065"/>
    </source>
</evidence>
<evidence type="ECO:0000256" key="1">
    <source>
        <dbReference type="ARBA" id="ARBA00022679"/>
    </source>
</evidence>
<reference evidence="3 4" key="1">
    <citation type="submission" date="2020-10" db="EMBL/GenBank/DDBJ databases">
        <title>Phylogeny of dyella-like bacteria.</title>
        <authorList>
            <person name="Fu J."/>
        </authorList>
    </citation>
    <scope>NUCLEOTIDE SEQUENCE [LARGE SCALE GENOMIC DNA]</scope>
    <source>
        <strain evidence="3 4">THG-B117</strain>
    </source>
</reference>
<dbReference type="InterPro" id="IPR011990">
    <property type="entry name" value="TPR-like_helical_dom_sf"/>
</dbReference>
<dbReference type="SUPFAM" id="SSF48452">
    <property type="entry name" value="TPR-like"/>
    <property type="match status" value="1"/>
</dbReference>
<dbReference type="PANTHER" id="PTHR12788:SF10">
    <property type="entry name" value="PROTEIN-TYROSINE SULFOTRANSFERASE"/>
    <property type="match status" value="1"/>
</dbReference>
<name>A0ABS2JSI2_9GAMM</name>
<dbReference type="PANTHER" id="PTHR12788">
    <property type="entry name" value="PROTEIN-TYROSINE SULFOTRANSFERASE 2"/>
    <property type="match status" value="1"/>
</dbReference>
<dbReference type="RefSeq" id="WP_204636015.1">
    <property type="nucleotide sequence ID" value="NZ_JADIKC010000004.1"/>
</dbReference>
<keyword evidence="1" id="KW-0808">Transferase</keyword>
<dbReference type="Pfam" id="PF14559">
    <property type="entry name" value="TPR_19"/>
    <property type="match status" value="2"/>
</dbReference>
<comment type="caution">
    <text evidence="3">The sequence shown here is derived from an EMBL/GenBank/DDBJ whole genome shotgun (WGS) entry which is preliminary data.</text>
</comment>
<dbReference type="InterPro" id="IPR027417">
    <property type="entry name" value="P-loop_NTPase"/>
</dbReference>
<dbReference type="InterPro" id="IPR026634">
    <property type="entry name" value="TPST-like"/>
</dbReference>
<organism evidence="3 4">
    <name type="scientific">Dyella kyungheensis</name>
    <dbReference type="NCBI Taxonomy" id="1242174"/>
    <lineage>
        <taxon>Bacteria</taxon>
        <taxon>Pseudomonadati</taxon>
        <taxon>Pseudomonadota</taxon>
        <taxon>Gammaproteobacteria</taxon>
        <taxon>Lysobacterales</taxon>
        <taxon>Rhodanobacteraceae</taxon>
        <taxon>Dyella</taxon>
    </lineage>
</organism>
<evidence type="ECO:0000313" key="3">
    <source>
        <dbReference type="EMBL" id="MBM7121549.1"/>
    </source>
</evidence>
<dbReference type="SUPFAM" id="SSF52540">
    <property type="entry name" value="P-loop containing nucleoside triphosphate hydrolases"/>
    <property type="match status" value="1"/>
</dbReference>
<dbReference type="Proteomes" id="UP001430065">
    <property type="component" value="Unassembled WGS sequence"/>
</dbReference>
<feature type="repeat" description="TPR" evidence="2">
    <location>
        <begin position="70"/>
        <end position="103"/>
    </location>
</feature>
<keyword evidence="4" id="KW-1185">Reference proteome</keyword>
<dbReference type="Gene3D" id="1.25.40.10">
    <property type="entry name" value="Tetratricopeptide repeat domain"/>
    <property type="match status" value="1"/>
</dbReference>
<protein>
    <submittedName>
        <fullName evidence="3">Sulfotransferase</fullName>
    </submittedName>
</protein>
<dbReference type="SMART" id="SM00028">
    <property type="entry name" value="TPR"/>
    <property type="match status" value="6"/>
</dbReference>
<accession>A0ABS2JSI2</accession>
<evidence type="ECO:0000256" key="2">
    <source>
        <dbReference type="PROSITE-ProRule" id="PRU00339"/>
    </source>
</evidence>
<dbReference type="Pfam" id="PF13469">
    <property type="entry name" value="Sulfotransfer_3"/>
    <property type="match status" value="1"/>
</dbReference>
<dbReference type="PROSITE" id="PS50005">
    <property type="entry name" value="TPR"/>
    <property type="match status" value="1"/>
</dbReference>
<dbReference type="Gene3D" id="3.40.50.300">
    <property type="entry name" value="P-loop containing nucleotide triphosphate hydrolases"/>
    <property type="match status" value="1"/>
</dbReference>
<gene>
    <name evidence="3" type="ORF">ISP20_10320</name>
</gene>